<dbReference type="EMBL" id="OW152828">
    <property type="protein sequence ID" value="CAH2045382.1"/>
    <property type="molecule type" value="Genomic_DNA"/>
</dbReference>
<name>A0ABN8I0D8_9NEOP</name>
<accession>A0ABN8I0D8</accession>
<evidence type="ECO:0000313" key="1">
    <source>
        <dbReference type="EMBL" id="CAH2045382.1"/>
    </source>
</evidence>
<dbReference type="Proteomes" id="UP000837857">
    <property type="component" value="Chromosome 16"/>
</dbReference>
<organism evidence="1 2">
    <name type="scientific">Iphiclides podalirius</name>
    <name type="common">scarce swallowtail</name>
    <dbReference type="NCBI Taxonomy" id="110791"/>
    <lineage>
        <taxon>Eukaryota</taxon>
        <taxon>Metazoa</taxon>
        <taxon>Ecdysozoa</taxon>
        <taxon>Arthropoda</taxon>
        <taxon>Hexapoda</taxon>
        <taxon>Insecta</taxon>
        <taxon>Pterygota</taxon>
        <taxon>Neoptera</taxon>
        <taxon>Endopterygota</taxon>
        <taxon>Lepidoptera</taxon>
        <taxon>Glossata</taxon>
        <taxon>Ditrysia</taxon>
        <taxon>Papilionoidea</taxon>
        <taxon>Papilionidae</taxon>
        <taxon>Papilioninae</taxon>
        <taxon>Iphiclides</taxon>
    </lineage>
</organism>
<reference evidence="1" key="1">
    <citation type="submission" date="2022-03" db="EMBL/GenBank/DDBJ databases">
        <authorList>
            <person name="Martin H S."/>
        </authorList>
    </citation>
    <scope>NUCLEOTIDE SEQUENCE</scope>
</reference>
<sequence length="158" mass="17166">MHVVNKSSPLYVGAYGMVDVCVGASSVCVSVREGAWRAEGGEGSTSREAPGAEATSPDEIPLICGERPRIFPLFIVLESSFSHPKTRSDRSSDNRDAARNTYTRLVYSKRVILGKQRDNVVLKLSGYSGVGDNVGRILCLSWRKSIVASHSICLSKNF</sequence>
<gene>
    <name evidence="1" type="ORF">IPOD504_LOCUS5046</name>
</gene>
<feature type="non-terminal residue" evidence="1">
    <location>
        <position position="158"/>
    </location>
</feature>
<keyword evidence="2" id="KW-1185">Reference proteome</keyword>
<protein>
    <submittedName>
        <fullName evidence="1">Uncharacterized protein</fullName>
    </submittedName>
</protein>
<evidence type="ECO:0000313" key="2">
    <source>
        <dbReference type="Proteomes" id="UP000837857"/>
    </source>
</evidence>
<proteinExistence type="predicted"/>